<keyword evidence="2 9" id="KW-0436">Ligase</keyword>
<feature type="domain" description="CobB/CobQ-like glutamine amidotransferase" evidence="8">
    <location>
        <begin position="246"/>
        <end position="432"/>
    </location>
</feature>
<dbReference type="InterPro" id="IPR011698">
    <property type="entry name" value="GATase_3"/>
</dbReference>
<accession>A0AA48RDD9</accession>
<dbReference type="InterPro" id="IPR027417">
    <property type="entry name" value="P-loop_NTPase"/>
</dbReference>
<evidence type="ECO:0000259" key="8">
    <source>
        <dbReference type="Pfam" id="PF07685"/>
    </source>
</evidence>
<dbReference type="SUPFAM" id="SSF52317">
    <property type="entry name" value="Class I glutamine amidotransferase-like"/>
    <property type="match status" value="1"/>
</dbReference>
<evidence type="ECO:0000256" key="1">
    <source>
        <dbReference type="ARBA" id="ARBA00001946"/>
    </source>
</evidence>
<comment type="cofactor">
    <cofactor evidence="1">
        <name>Mg(2+)</name>
        <dbReference type="ChEBI" id="CHEBI:18420"/>
    </cofactor>
</comment>
<dbReference type="InterPro" id="IPR004484">
    <property type="entry name" value="CbiA/CobB_synth"/>
</dbReference>
<dbReference type="GO" id="GO:0042242">
    <property type="term" value="F:cobyrinic acid a,c-diamide synthase activity"/>
    <property type="evidence" value="ECO:0007669"/>
    <property type="project" value="UniProtKB-EC"/>
</dbReference>
<organism evidence="9">
    <name type="scientific">freshwater sediment metagenome</name>
    <dbReference type="NCBI Taxonomy" id="556182"/>
    <lineage>
        <taxon>unclassified sequences</taxon>
        <taxon>metagenomes</taxon>
        <taxon>ecological metagenomes</taxon>
    </lineage>
</organism>
<dbReference type="InterPro" id="IPR002586">
    <property type="entry name" value="CobQ/CobB/MinD/ParA_Nub-bd_dom"/>
</dbReference>
<dbReference type="Pfam" id="PF07685">
    <property type="entry name" value="GATase_3"/>
    <property type="match status" value="1"/>
</dbReference>
<dbReference type="GO" id="GO:0005524">
    <property type="term" value="F:ATP binding"/>
    <property type="evidence" value="ECO:0007669"/>
    <property type="project" value="UniProtKB-KW"/>
</dbReference>
<dbReference type="PROSITE" id="PS51274">
    <property type="entry name" value="GATASE_COBBQ"/>
    <property type="match status" value="1"/>
</dbReference>
<feature type="domain" description="CobQ/CobB/MinD/ParA nucleotide binding" evidence="7">
    <location>
        <begin position="10"/>
        <end position="192"/>
    </location>
</feature>
<proteinExistence type="inferred from homology"/>
<dbReference type="InterPro" id="IPR029062">
    <property type="entry name" value="Class_I_gatase-like"/>
</dbReference>
<evidence type="ECO:0000259" key="7">
    <source>
        <dbReference type="Pfam" id="PF01656"/>
    </source>
</evidence>
<name>A0AA48RDD9_9ZZZZ</name>
<dbReference type="Gene3D" id="3.40.50.300">
    <property type="entry name" value="P-loop containing nucleotide triphosphate hydrolases"/>
    <property type="match status" value="1"/>
</dbReference>
<dbReference type="EC" id="6.3.5.11" evidence="9"/>
<sequence>MIAPGLLIGAARSGSGKTTLALGLMRALARRGFRVGAVKCGPDYIDPAFHAAATGRDSLNLDSWAMESGMIVSLAEQASKGADIIVAEGAMGLFDGAPGGAAGTGASADVARLLGWPILLAHDVSGQAQTAAAVIRGLASHDSRLKIAGVVANRVGSERHRRLVSEGVSELGLRLFGALPRDDSLQLPERHLGLVQAGETEGLDARLDALAAFVEAHVDVLAIAQAVEASAPNAASARALPPPAKRIAVARDEAFSFFYPHLAQSWEAAGAALVFFSPLADEPPPDDCDLCWLPGGYPELHAARLARSRAFLGGLRNFAKTRPVHGECGGYMALGKFIVDANGDAHEMAGLLDLETSFAKRKLHLGYRIGRLADRHCLGGPGQRLRGHEFHYATVTRETGEPFVFARDAYSDAETPAGLRRGLVSGSFFHVIG</sequence>
<dbReference type="EMBL" id="OY288114">
    <property type="protein sequence ID" value="CAJ0858352.1"/>
    <property type="molecule type" value="Genomic_DNA"/>
</dbReference>
<dbReference type="Gene3D" id="3.40.50.880">
    <property type="match status" value="1"/>
</dbReference>
<keyword evidence="5" id="KW-0460">Magnesium</keyword>
<dbReference type="EC" id="6.3.5.9" evidence="9"/>
<keyword evidence="3" id="KW-0547">Nucleotide-binding</keyword>
<dbReference type="SUPFAM" id="SSF52540">
    <property type="entry name" value="P-loop containing nucleoside triphosphate hydrolases"/>
    <property type="match status" value="1"/>
</dbReference>
<dbReference type="PANTHER" id="PTHR43873">
    <property type="entry name" value="COBYRINATE A,C-DIAMIDE SYNTHASE"/>
    <property type="match status" value="1"/>
</dbReference>
<gene>
    <name evidence="9" type="primary">cobB-cbiA</name>
    <name evidence="9" type="ORF">AMST5_01108</name>
</gene>
<evidence type="ECO:0000256" key="4">
    <source>
        <dbReference type="ARBA" id="ARBA00022840"/>
    </source>
</evidence>
<dbReference type="NCBIfam" id="TIGR00379">
    <property type="entry name" value="cobB"/>
    <property type="match status" value="1"/>
</dbReference>
<keyword evidence="4" id="KW-0067">ATP-binding</keyword>
<reference evidence="9" key="1">
    <citation type="submission" date="2023-07" db="EMBL/GenBank/DDBJ databases">
        <authorList>
            <person name="Pelsma A.J. K."/>
        </authorList>
    </citation>
    <scope>NUCLEOTIDE SEQUENCE</scope>
</reference>
<dbReference type="HAMAP" id="MF_00027">
    <property type="entry name" value="CobB_CbiA"/>
    <property type="match status" value="1"/>
</dbReference>
<dbReference type="GO" id="GO:0043802">
    <property type="term" value="F:hydrogenobyrinic acid a,c-diamide synthase (glutamine-hydrolysing) activity"/>
    <property type="evidence" value="ECO:0007669"/>
    <property type="project" value="UniProtKB-EC"/>
</dbReference>
<dbReference type="AlphaFoldDB" id="A0AA48RDD9"/>
<protein>
    <submittedName>
        <fullName evidence="9">Cobyrinic acid a,c-diamide synthase</fullName>
        <ecNumber evidence="9">6.3.5.11</ecNumber>
        <ecNumber evidence="9">6.3.5.9</ecNumber>
    </submittedName>
</protein>
<keyword evidence="6" id="KW-0315">Glutamine amidotransferase</keyword>
<dbReference type="Pfam" id="PF01656">
    <property type="entry name" value="CbiA"/>
    <property type="match status" value="1"/>
</dbReference>
<evidence type="ECO:0000256" key="2">
    <source>
        <dbReference type="ARBA" id="ARBA00022598"/>
    </source>
</evidence>
<evidence type="ECO:0000313" key="9">
    <source>
        <dbReference type="EMBL" id="CAJ0858352.1"/>
    </source>
</evidence>
<dbReference type="NCBIfam" id="NF002204">
    <property type="entry name" value="PRK01077.1"/>
    <property type="match status" value="1"/>
</dbReference>
<evidence type="ECO:0000256" key="5">
    <source>
        <dbReference type="ARBA" id="ARBA00022842"/>
    </source>
</evidence>
<dbReference type="PANTHER" id="PTHR43873:SF1">
    <property type="entry name" value="COBYRINATE A,C-DIAMIDE SYNTHASE"/>
    <property type="match status" value="1"/>
</dbReference>
<evidence type="ECO:0000256" key="6">
    <source>
        <dbReference type="ARBA" id="ARBA00022962"/>
    </source>
</evidence>
<evidence type="ECO:0000256" key="3">
    <source>
        <dbReference type="ARBA" id="ARBA00022741"/>
    </source>
</evidence>